<accession>A0AAD6YM14</accession>
<dbReference type="PANTHER" id="PTHR46177:SF1">
    <property type="entry name" value="INTEGRASE CATALYTIC DOMAIN-CONTAINING PROTEIN"/>
    <property type="match status" value="1"/>
</dbReference>
<evidence type="ECO:0000313" key="1">
    <source>
        <dbReference type="EMBL" id="KAJ7223200.1"/>
    </source>
</evidence>
<gene>
    <name evidence="1" type="ORF">GGX14DRAFT_557771</name>
</gene>
<protein>
    <recommendedName>
        <fullName evidence="3">Integrase catalytic domain-containing protein</fullName>
    </recommendedName>
</protein>
<name>A0AAD6YM14_9AGAR</name>
<organism evidence="1 2">
    <name type="scientific">Mycena pura</name>
    <dbReference type="NCBI Taxonomy" id="153505"/>
    <lineage>
        <taxon>Eukaryota</taxon>
        <taxon>Fungi</taxon>
        <taxon>Dikarya</taxon>
        <taxon>Basidiomycota</taxon>
        <taxon>Agaricomycotina</taxon>
        <taxon>Agaricomycetes</taxon>
        <taxon>Agaricomycetidae</taxon>
        <taxon>Agaricales</taxon>
        <taxon>Marasmiineae</taxon>
        <taxon>Mycenaceae</taxon>
        <taxon>Mycena</taxon>
    </lineage>
</organism>
<reference evidence="1" key="1">
    <citation type="submission" date="2023-03" db="EMBL/GenBank/DDBJ databases">
        <title>Massive genome expansion in bonnet fungi (Mycena s.s.) driven by repeated elements and novel gene families across ecological guilds.</title>
        <authorList>
            <consortium name="Lawrence Berkeley National Laboratory"/>
            <person name="Harder C.B."/>
            <person name="Miyauchi S."/>
            <person name="Viragh M."/>
            <person name="Kuo A."/>
            <person name="Thoen E."/>
            <person name="Andreopoulos B."/>
            <person name="Lu D."/>
            <person name="Skrede I."/>
            <person name="Drula E."/>
            <person name="Henrissat B."/>
            <person name="Morin E."/>
            <person name="Kohler A."/>
            <person name="Barry K."/>
            <person name="LaButti K."/>
            <person name="Morin E."/>
            <person name="Salamov A."/>
            <person name="Lipzen A."/>
            <person name="Mereny Z."/>
            <person name="Hegedus B."/>
            <person name="Baldrian P."/>
            <person name="Stursova M."/>
            <person name="Weitz H."/>
            <person name="Taylor A."/>
            <person name="Grigoriev I.V."/>
            <person name="Nagy L.G."/>
            <person name="Martin F."/>
            <person name="Kauserud H."/>
        </authorList>
    </citation>
    <scope>NUCLEOTIDE SEQUENCE</scope>
    <source>
        <strain evidence="1">9144</strain>
    </source>
</reference>
<sequence length="312" mass="36464">MPMTKLPPQEWFHAKVKHYWLFNWNNVQITNEIERDMMKELQLDPEDYSVGHKSVSRARTKLNLLGVRQLKAAGQYDTFKMLVHGIHVSYLHMDARTLVVPLRHERHMKVSESVLYIQPIYQCSAHLGPMFYEFEPDAVWTRKHRSKFVRGRFYSAGPREIVGFDQHDKWRYYGLFLHLGLDPFTGEFLWVKIYWTNQNPVLITSYYLEAMRRDGGIPLLTFSNPGGENNGIANVQSTIRQRLNPNLVGTVQHMWFFDKMNIKSEIGWSIIRQNFAPGFEALMEKGETMGYIDFKMPTLVETYACCKGNSTA</sequence>
<evidence type="ECO:0000313" key="2">
    <source>
        <dbReference type="Proteomes" id="UP001219525"/>
    </source>
</evidence>
<dbReference type="AlphaFoldDB" id="A0AAD6YM14"/>
<proteinExistence type="predicted"/>
<keyword evidence="2" id="KW-1185">Reference proteome</keyword>
<comment type="caution">
    <text evidence="1">The sequence shown here is derived from an EMBL/GenBank/DDBJ whole genome shotgun (WGS) entry which is preliminary data.</text>
</comment>
<evidence type="ECO:0008006" key="3">
    <source>
        <dbReference type="Google" id="ProtNLM"/>
    </source>
</evidence>
<dbReference type="Proteomes" id="UP001219525">
    <property type="component" value="Unassembled WGS sequence"/>
</dbReference>
<dbReference type="PANTHER" id="PTHR46177">
    <property type="entry name" value="INTEGRASE CATALYTIC DOMAIN-CONTAINING PROTEIN"/>
    <property type="match status" value="1"/>
</dbReference>
<dbReference type="EMBL" id="JARJCW010000006">
    <property type="protein sequence ID" value="KAJ7223200.1"/>
    <property type="molecule type" value="Genomic_DNA"/>
</dbReference>